<reference evidence="2 3" key="1">
    <citation type="submission" date="2020-06" db="EMBL/GenBank/DDBJ databases">
        <authorList>
            <person name="Li R."/>
            <person name="Bekaert M."/>
        </authorList>
    </citation>
    <scope>NUCLEOTIDE SEQUENCE [LARGE SCALE GENOMIC DNA]</scope>
    <source>
        <strain evidence="3">wild</strain>
    </source>
</reference>
<accession>A0A6J8AI15</accession>
<dbReference type="EMBL" id="CACVKT020001484">
    <property type="protein sequence ID" value="CAC5368432.1"/>
    <property type="molecule type" value="Genomic_DNA"/>
</dbReference>
<protein>
    <submittedName>
        <fullName evidence="2">Uncharacterized protein</fullName>
    </submittedName>
</protein>
<dbReference type="OrthoDB" id="6414146at2759"/>
<name>A0A6J8AI15_MYTCO</name>
<evidence type="ECO:0000256" key="1">
    <source>
        <dbReference type="SAM" id="Coils"/>
    </source>
</evidence>
<sequence length="373" mass="43365">MNVVDQKTASSDCNVSTQNDDWAITKFQEPVWRQYVFWGTVLKTIEDSQSLTFKENLPIVLSNLGYNNVNISPFVRKIRNRVKVIVKKNNKLLCKEFALHPNSELDNLGPFCNEVGITLKWLENPCEIPIKTEIKKGLILEFRKAKENLRLKKKHHVCKNKLSELSVRNVNKRIKRKQKKIVDLQMENNKMKKEIFFTKLRADEIRKKYKVQSALMRYYKSLKDKKIQHTINLNETIDLKETIQNSMERIEYLENENMNLQEEINEFKMSFELNQIVQTFHNGKYNDSVREVYAALLSLNVGVNNVEKVVRTVLEKLGGLKVERLPKRTFSDIMLVEAKALAQMQAAEAMLTSDFNTLHTDGTKRGGHEFGGV</sequence>
<keyword evidence="3" id="KW-1185">Reference proteome</keyword>
<dbReference type="AlphaFoldDB" id="A0A6J8AI15"/>
<feature type="coiled-coil region" evidence="1">
    <location>
        <begin position="167"/>
        <end position="194"/>
    </location>
</feature>
<evidence type="ECO:0000313" key="2">
    <source>
        <dbReference type="EMBL" id="CAC5368432.1"/>
    </source>
</evidence>
<proteinExistence type="predicted"/>
<feature type="coiled-coil region" evidence="1">
    <location>
        <begin position="243"/>
        <end position="270"/>
    </location>
</feature>
<evidence type="ECO:0000313" key="3">
    <source>
        <dbReference type="Proteomes" id="UP000507470"/>
    </source>
</evidence>
<gene>
    <name evidence="2" type="ORF">MCOR_7975</name>
</gene>
<organism evidence="2 3">
    <name type="scientific">Mytilus coruscus</name>
    <name type="common">Sea mussel</name>
    <dbReference type="NCBI Taxonomy" id="42192"/>
    <lineage>
        <taxon>Eukaryota</taxon>
        <taxon>Metazoa</taxon>
        <taxon>Spiralia</taxon>
        <taxon>Lophotrochozoa</taxon>
        <taxon>Mollusca</taxon>
        <taxon>Bivalvia</taxon>
        <taxon>Autobranchia</taxon>
        <taxon>Pteriomorphia</taxon>
        <taxon>Mytilida</taxon>
        <taxon>Mytiloidea</taxon>
        <taxon>Mytilidae</taxon>
        <taxon>Mytilinae</taxon>
        <taxon>Mytilus</taxon>
    </lineage>
</organism>
<dbReference type="Proteomes" id="UP000507470">
    <property type="component" value="Unassembled WGS sequence"/>
</dbReference>
<keyword evidence="1" id="KW-0175">Coiled coil</keyword>